<dbReference type="SMR" id="A0A067DK75"/>
<proteinExistence type="predicted"/>
<feature type="non-terminal residue" evidence="4">
    <location>
        <position position="1"/>
    </location>
</feature>
<keyword evidence="2" id="KW-0677">Repeat</keyword>
<evidence type="ECO:0000259" key="3">
    <source>
        <dbReference type="Pfam" id="PF08263"/>
    </source>
</evidence>
<dbReference type="PANTHER" id="PTHR48057">
    <property type="entry name" value="LEUCINE-RICH REPEAT SERINE/THREONINE-PROTEIN KINASE 1"/>
    <property type="match status" value="1"/>
</dbReference>
<dbReference type="SUPFAM" id="SSF52058">
    <property type="entry name" value="L domain-like"/>
    <property type="match status" value="1"/>
</dbReference>
<evidence type="ECO:0000313" key="4">
    <source>
        <dbReference type="EMBL" id="KDO39011.1"/>
    </source>
</evidence>
<name>A0A067DK75_CITSI</name>
<accession>A0A067DK75</accession>
<sequence>CLEQERSALIQLKHFFNDNQRLQNWADAANDENYSNCCQWEAVEKATYECSLFTPFQQLESLDLIGNNIVGCVENEGLGRLSRLSNLKFLRLDFNSFNNSIFSSLGGLSSLRCLSLRSNRLNGSVVIKVFWFDILDENGLPFLEQTANRLSLESIDCIQDLIYLGGNLPRKTLQQTKISEGK</sequence>
<dbReference type="EMBL" id="KK787116">
    <property type="protein sequence ID" value="KDO39011.1"/>
    <property type="molecule type" value="Genomic_DNA"/>
</dbReference>
<keyword evidence="1" id="KW-0433">Leucine-rich repeat</keyword>
<dbReference type="Gene3D" id="3.80.10.10">
    <property type="entry name" value="Ribonuclease Inhibitor"/>
    <property type="match status" value="1"/>
</dbReference>
<organism evidence="4 5">
    <name type="scientific">Citrus sinensis</name>
    <name type="common">Sweet orange</name>
    <name type="synonym">Citrus aurantium var. sinensis</name>
    <dbReference type="NCBI Taxonomy" id="2711"/>
    <lineage>
        <taxon>Eukaryota</taxon>
        <taxon>Viridiplantae</taxon>
        <taxon>Streptophyta</taxon>
        <taxon>Embryophyta</taxon>
        <taxon>Tracheophyta</taxon>
        <taxon>Spermatophyta</taxon>
        <taxon>Magnoliopsida</taxon>
        <taxon>eudicotyledons</taxon>
        <taxon>Gunneridae</taxon>
        <taxon>Pentapetalae</taxon>
        <taxon>rosids</taxon>
        <taxon>malvids</taxon>
        <taxon>Sapindales</taxon>
        <taxon>Rutaceae</taxon>
        <taxon>Aurantioideae</taxon>
        <taxon>Citrus</taxon>
    </lineage>
</organism>
<dbReference type="Proteomes" id="UP000027120">
    <property type="component" value="Unassembled WGS sequence"/>
</dbReference>
<dbReference type="InterPro" id="IPR032675">
    <property type="entry name" value="LRR_dom_sf"/>
</dbReference>
<feature type="domain" description="Leucine-rich repeat-containing N-terminal plant-type" evidence="3">
    <location>
        <begin position="3"/>
        <end position="43"/>
    </location>
</feature>
<keyword evidence="5" id="KW-1185">Reference proteome</keyword>
<dbReference type="InterPro" id="IPR052595">
    <property type="entry name" value="LRRC69/RLP"/>
</dbReference>
<reference evidence="4 5" key="1">
    <citation type="submission" date="2014-04" db="EMBL/GenBank/DDBJ databases">
        <authorList>
            <consortium name="International Citrus Genome Consortium"/>
            <person name="Gmitter F."/>
            <person name="Chen C."/>
            <person name="Farmerie W."/>
            <person name="Harkins T."/>
            <person name="Desany B."/>
            <person name="Mohiuddin M."/>
            <person name="Kodira C."/>
            <person name="Borodovsky M."/>
            <person name="Lomsadze A."/>
            <person name="Burns P."/>
            <person name="Jenkins J."/>
            <person name="Prochnik S."/>
            <person name="Shu S."/>
            <person name="Chapman J."/>
            <person name="Pitluck S."/>
            <person name="Schmutz J."/>
            <person name="Rokhsar D."/>
        </authorList>
    </citation>
    <scope>NUCLEOTIDE SEQUENCE</scope>
</reference>
<protein>
    <recommendedName>
        <fullName evidence="3">Leucine-rich repeat-containing N-terminal plant-type domain-containing protein</fullName>
    </recommendedName>
</protein>
<evidence type="ECO:0000256" key="2">
    <source>
        <dbReference type="ARBA" id="ARBA00022737"/>
    </source>
</evidence>
<gene>
    <name evidence="4" type="ORF">CISIN_1g039460mg</name>
</gene>
<dbReference type="Pfam" id="PF08263">
    <property type="entry name" value="LRRNT_2"/>
    <property type="match status" value="1"/>
</dbReference>
<dbReference type="AlphaFoldDB" id="A0A067DK75"/>
<evidence type="ECO:0000313" key="5">
    <source>
        <dbReference type="Proteomes" id="UP000027120"/>
    </source>
</evidence>
<dbReference type="PANTHER" id="PTHR48057:SF29">
    <property type="entry name" value="OS02G0609900 PROTEIN"/>
    <property type="match status" value="1"/>
</dbReference>
<evidence type="ECO:0000256" key="1">
    <source>
        <dbReference type="ARBA" id="ARBA00022614"/>
    </source>
</evidence>
<dbReference type="InterPro" id="IPR013210">
    <property type="entry name" value="LRR_N_plant-typ"/>
</dbReference>